<dbReference type="Proteomes" id="UP001172083">
    <property type="component" value="Unassembled WGS sequence"/>
</dbReference>
<sequence>MKTINIKKYSLFLTALLTFLVVTSCDEEFLDTEPQSFFTPENALITADGMEAILFAAMDNLRAEYYGDGAPMITENIFSEVAVEGTTDKSGPAQDLNLLIVPDANLNSSNTNRIGWFWREWYEGIKLANTVISRIDDAEFDDDAEKNAILGTAFFHRAYRYYRLTQQFGDVPLLLKEYTAPKLDFVSTARITILEKMKEDLDFAAQWVPEETSRGEVNRGAVNHLLTKVNLALGNFDAAIASASQVIDGSIYALMTDRFGAEAGDPTKNVIWDLHRPENKSIPDNTEAILNTISRLGFEGAGSTTSLMRQAVPLWWRFINTPDGANGMSDNPNIDIPHVLAYGRGIGRNRGVIYSTKLVWTDPGDLRHAPGNWIDMEDITYNAPSLEDAGNPFYNQNLQLFTDDGTILCSDTIRNWYGWPHYKLFIPDPQAVKPSGGHSDWYIFRLAETYLLRAEAHFWKNDLNSAAADINAVRNRAGAADMAPGEVNIGTILDERVRELYYEENRNTELTRMAFLFAMTGKAAYNGKTYSLDNFHQENFWYDRIMEKTDFYNRGVFTIHGDEYTMSPYHSLYPVPAGAINANTQGTINQNLGYPGAENNIPPLTEIVIEED</sequence>
<feature type="domain" description="SusD-like N-terminal" evidence="8">
    <location>
        <begin position="29"/>
        <end position="226"/>
    </location>
</feature>
<evidence type="ECO:0000256" key="6">
    <source>
        <dbReference type="SAM" id="SignalP"/>
    </source>
</evidence>
<proteinExistence type="inferred from homology"/>
<keyword evidence="4" id="KW-0472">Membrane</keyword>
<dbReference type="Pfam" id="PF07980">
    <property type="entry name" value="SusD_RagB"/>
    <property type="match status" value="1"/>
</dbReference>
<evidence type="ECO:0000256" key="3">
    <source>
        <dbReference type="ARBA" id="ARBA00022729"/>
    </source>
</evidence>
<dbReference type="RefSeq" id="WP_346757038.1">
    <property type="nucleotide sequence ID" value="NZ_JAUJEB010000001.1"/>
</dbReference>
<accession>A0ABT8L1X8</accession>
<keyword evidence="5" id="KW-0998">Cell outer membrane</keyword>
<dbReference type="Pfam" id="PF14322">
    <property type="entry name" value="SusD-like_3"/>
    <property type="match status" value="1"/>
</dbReference>
<dbReference type="EMBL" id="JAUJEB010000001">
    <property type="protein sequence ID" value="MDN5211709.1"/>
    <property type="molecule type" value="Genomic_DNA"/>
</dbReference>
<comment type="caution">
    <text evidence="9">The sequence shown here is derived from an EMBL/GenBank/DDBJ whole genome shotgun (WGS) entry which is preliminary data.</text>
</comment>
<dbReference type="InterPro" id="IPR011990">
    <property type="entry name" value="TPR-like_helical_dom_sf"/>
</dbReference>
<feature type="domain" description="RagB/SusD" evidence="7">
    <location>
        <begin position="299"/>
        <end position="594"/>
    </location>
</feature>
<evidence type="ECO:0000256" key="4">
    <source>
        <dbReference type="ARBA" id="ARBA00023136"/>
    </source>
</evidence>
<dbReference type="InterPro" id="IPR033985">
    <property type="entry name" value="SusD-like_N"/>
</dbReference>
<protein>
    <submittedName>
        <fullName evidence="9">RagB/SusD family nutrient uptake outer membrane protein</fullName>
    </submittedName>
</protein>
<dbReference type="InterPro" id="IPR012944">
    <property type="entry name" value="SusD_RagB_dom"/>
</dbReference>
<evidence type="ECO:0000256" key="2">
    <source>
        <dbReference type="ARBA" id="ARBA00006275"/>
    </source>
</evidence>
<feature type="chain" id="PRO_5045723311" evidence="6">
    <location>
        <begin position="25"/>
        <end position="612"/>
    </location>
</feature>
<keyword evidence="3 6" id="KW-0732">Signal</keyword>
<evidence type="ECO:0000256" key="5">
    <source>
        <dbReference type="ARBA" id="ARBA00023237"/>
    </source>
</evidence>
<evidence type="ECO:0000256" key="1">
    <source>
        <dbReference type="ARBA" id="ARBA00004442"/>
    </source>
</evidence>
<evidence type="ECO:0000313" key="9">
    <source>
        <dbReference type="EMBL" id="MDN5211709.1"/>
    </source>
</evidence>
<keyword evidence="10" id="KW-1185">Reference proteome</keyword>
<comment type="similarity">
    <text evidence="2">Belongs to the SusD family.</text>
</comment>
<evidence type="ECO:0000259" key="8">
    <source>
        <dbReference type="Pfam" id="PF14322"/>
    </source>
</evidence>
<feature type="signal peptide" evidence="6">
    <location>
        <begin position="1"/>
        <end position="24"/>
    </location>
</feature>
<reference evidence="9" key="1">
    <citation type="submission" date="2023-06" db="EMBL/GenBank/DDBJ databases">
        <title>Genomic of Agaribacillus aureum.</title>
        <authorList>
            <person name="Wang G."/>
        </authorList>
    </citation>
    <scope>NUCLEOTIDE SEQUENCE</scope>
    <source>
        <strain evidence="9">BMA12</strain>
    </source>
</reference>
<comment type="subcellular location">
    <subcellularLocation>
        <location evidence="1">Cell outer membrane</location>
    </subcellularLocation>
</comment>
<evidence type="ECO:0000259" key="7">
    <source>
        <dbReference type="Pfam" id="PF07980"/>
    </source>
</evidence>
<gene>
    <name evidence="9" type="ORF">QQ020_06595</name>
</gene>
<evidence type="ECO:0000313" key="10">
    <source>
        <dbReference type="Proteomes" id="UP001172083"/>
    </source>
</evidence>
<organism evidence="9 10">
    <name type="scientific">Agaribacillus aureus</name>
    <dbReference type="NCBI Taxonomy" id="3051825"/>
    <lineage>
        <taxon>Bacteria</taxon>
        <taxon>Pseudomonadati</taxon>
        <taxon>Bacteroidota</taxon>
        <taxon>Cytophagia</taxon>
        <taxon>Cytophagales</taxon>
        <taxon>Splendidivirgaceae</taxon>
        <taxon>Agaribacillus</taxon>
    </lineage>
</organism>
<dbReference type="Gene3D" id="1.25.40.390">
    <property type="match status" value="1"/>
</dbReference>
<dbReference type="PROSITE" id="PS51257">
    <property type="entry name" value="PROKAR_LIPOPROTEIN"/>
    <property type="match status" value="1"/>
</dbReference>
<name>A0ABT8L1X8_9BACT</name>
<dbReference type="SUPFAM" id="SSF48452">
    <property type="entry name" value="TPR-like"/>
    <property type="match status" value="1"/>
</dbReference>